<feature type="domain" description="Dienelactone hydrolase" evidence="2">
    <location>
        <begin position="52"/>
        <end position="290"/>
    </location>
</feature>
<reference evidence="3 4" key="1">
    <citation type="submission" date="2024-02" db="EMBL/GenBank/DDBJ databases">
        <title>Discinaceae phylogenomics.</title>
        <authorList>
            <person name="Dirks A.C."/>
            <person name="James T.Y."/>
        </authorList>
    </citation>
    <scope>NUCLEOTIDE SEQUENCE [LARGE SCALE GENOMIC DNA]</scope>
    <source>
        <strain evidence="3 4">ACD0624</strain>
    </source>
</reference>
<evidence type="ECO:0000313" key="3">
    <source>
        <dbReference type="EMBL" id="KAL0638896.1"/>
    </source>
</evidence>
<dbReference type="SUPFAM" id="SSF53474">
    <property type="entry name" value="alpha/beta-Hydrolases"/>
    <property type="match status" value="1"/>
</dbReference>
<dbReference type="Gene3D" id="3.40.50.1820">
    <property type="entry name" value="alpha/beta hydrolase"/>
    <property type="match status" value="1"/>
</dbReference>
<dbReference type="EMBL" id="JBBBZM010000017">
    <property type="protein sequence ID" value="KAL0638896.1"/>
    <property type="molecule type" value="Genomic_DNA"/>
</dbReference>
<dbReference type="PANTHER" id="PTHR17630">
    <property type="entry name" value="DIENELACTONE HYDROLASE"/>
    <property type="match status" value="1"/>
</dbReference>
<dbReference type="Proteomes" id="UP001447188">
    <property type="component" value="Unassembled WGS sequence"/>
</dbReference>
<comment type="caution">
    <text evidence="3">The sequence shown here is derived from an EMBL/GenBank/DDBJ whole genome shotgun (WGS) entry which is preliminary data.</text>
</comment>
<organism evidence="3 4">
    <name type="scientific">Discina gigas</name>
    <dbReference type="NCBI Taxonomy" id="1032678"/>
    <lineage>
        <taxon>Eukaryota</taxon>
        <taxon>Fungi</taxon>
        <taxon>Dikarya</taxon>
        <taxon>Ascomycota</taxon>
        <taxon>Pezizomycotina</taxon>
        <taxon>Pezizomycetes</taxon>
        <taxon>Pezizales</taxon>
        <taxon>Discinaceae</taxon>
        <taxon>Discina</taxon>
    </lineage>
</organism>
<sequence length="291" mass="32149">MSESQDQPRELPPPYESSSTPQIGDHCTNDSPLDSSIKSTGEIVKLANIDIYISKPSDSESQGTGLLLLLTNAVGVKSVANQLQADHFAREGYFVAMPDLFEGDPAPNAATVTSHVESQDLLEQIKFKAAEGIKGFMIDMWLARHTPENTMPIIDKALAAVKEEYGDKKYTVSLGTYVVGYCFGGKYALRLAATDQVIACCVAHGTLVTKEDIKGIKKPVSFACVENDNFFPDDTRNEGVKYLQDNNLEHDMHIYENVPHGFGVYGSYSEEHIKTAQKQAFQQFLVFMDKH</sequence>
<gene>
    <name evidence="3" type="ORF">Q9L58_002127</name>
</gene>
<dbReference type="PANTHER" id="PTHR17630:SF80">
    <property type="entry name" value="DIENELACTONE HYDROLASE DOMAIN-CONTAINING PROTEIN"/>
    <property type="match status" value="1"/>
</dbReference>
<keyword evidence="4" id="KW-1185">Reference proteome</keyword>
<protein>
    <recommendedName>
        <fullName evidence="2">Dienelactone hydrolase domain-containing protein</fullName>
    </recommendedName>
</protein>
<evidence type="ECO:0000313" key="4">
    <source>
        <dbReference type="Proteomes" id="UP001447188"/>
    </source>
</evidence>
<dbReference type="Pfam" id="PF01738">
    <property type="entry name" value="DLH"/>
    <property type="match status" value="1"/>
</dbReference>
<proteinExistence type="predicted"/>
<evidence type="ECO:0000259" key="2">
    <source>
        <dbReference type="Pfam" id="PF01738"/>
    </source>
</evidence>
<accession>A0ABR3GSI9</accession>
<name>A0ABR3GSI9_9PEZI</name>
<evidence type="ECO:0000256" key="1">
    <source>
        <dbReference type="SAM" id="MobiDB-lite"/>
    </source>
</evidence>
<dbReference type="InterPro" id="IPR002925">
    <property type="entry name" value="Dienelactn_hydro"/>
</dbReference>
<feature type="region of interest" description="Disordered" evidence="1">
    <location>
        <begin position="1"/>
        <end position="35"/>
    </location>
</feature>
<dbReference type="InterPro" id="IPR029058">
    <property type="entry name" value="AB_hydrolase_fold"/>
</dbReference>